<proteinExistence type="inferred from homology"/>
<dbReference type="RefSeq" id="XP_021745698.1">
    <property type="nucleotide sequence ID" value="XM_021890006.1"/>
</dbReference>
<comment type="subcellular location">
    <subcellularLocation>
        <location evidence="1">Nucleus</location>
    </subcellularLocation>
</comment>
<dbReference type="Gramene" id="AUR62018592-RA">
    <property type="protein sequence ID" value="AUR62018592-RA:cds"/>
    <property type="gene ID" value="AUR62018592"/>
</dbReference>
<dbReference type="PROSITE" id="PS51032">
    <property type="entry name" value="AP2_ERF"/>
    <property type="match status" value="1"/>
</dbReference>
<dbReference type="CDD" id="cd00018">
    <property type="entry name" value="AP2"/>
    <property type="match status" value="1"/>
</dbReference>
<dbReference type="GO" id="GO:0003700">
    <property type="term" value="F:DNA-binding transcription factor activity"/>
    <property type="evidence" value="ECO:0007669"/>
    <property type="project" value="InterPro"/>
</dbReference>
<dbReference type="Proteomes" id="UP000596660">
    <property type="component" value="Unplaced"/>
</dbReference>
<name>A0A803LTP8_CHEQI</name>
<reference evidence="10" key="2">
    <citation type="submission" date="2021-03" db="UniProtKB">
        <authorList>
            <consortium name="EnsemblPlants"/>
        </authorList>
    </citation>
    <scope>IDENTIFICATION</scope>
</reference>
<sequence length="441" mass="49288">MEDHCSELETFMQQRKMPPHFPVEDVSKSFSNTHLWDDSFHDHNNGSDDGRIEFRSLPFFDRLTSTRLLEPSSSTSDLSRQYMIPEHNNKTTTTFTQQGSALDFTFPRASTFVNFFKSSASADKLTQSRLPQTSSEPSHSVSAAHINLSDLTLFSKEAKIMDPSLSRVETVGSSSQDALLSDPLLQCGQSQYLPAGHNRWLRMSEDFSSNVVSTEFRLSPTKTQAMKKSTGRRLQALLHPHKSSSSSSTTSGKLYRGVRQRHWGKWVAEIRLPRNRARVWLGTFDTAEEAAFAYDTAAYMLRGEYAHLNFPDQKHLLKANSLNGETAALLEAKIQAISQQGGLKKSVDLLPASSLLMNNLADPNSISSSRTAGQLSVRKEWQFELDGRVLGTSEMIDSNKMMRSHEASCDHSVDTHGVQLSKMPSLDMDSIWDALLISDTT</sequence>
<dbReference type="Gene3D" id="3.30.730.10">
    <property type="entry name" value="AP2/ERF domain"/>
    <property type="match status" value="1"/>
</dbReference>
<evidence type="ECO:0000256" key="1">
    <source>
        <dbReference type="ARBA" id="ARBA00004123"/>
    </source>
</evidence>
<dbReference type="GO" id="GO:0000976">
    <property type="term" value="F:transcription cis-regulatory region binding"/>
    <property type="evidence" value="ECO:0007669"/>
    <property type="project" value="UniProtKB-ARBA"/>
</dbReference>
<dbReference type="OrthoDB" id="777275at2759"/>
<dbReference type="InterPro" id="IPR051758">
    <property type="entry name" value="ERF/AP2-like"/>
</dbReference>
<evidence type="ECO:0000259" key="9">
    <source>
        <dbReference type="PROSITE" id="PS51032"/>
    </source>
</evidence>
<protein>
    <recommendedName>
        <fullName evidence="9">AP2/ERF domain-containing protein</fullName>
    </recommendedName>
</protein>
<keyword evidence="4" id="KW-0238">DNA-binding</keyword>
<evidence type="ECO:0000256" key="4">
    <source>
        <dbReference type="ARBA" id="ARBA00023125"/>
    </source>
</evidence>
<keyword evidence="2" id="KW-0936">Ethylene signaling pathway</keyword>
<dbReference type="PANTHER" id="PTHR31657:SF40">
    <property type="entry name" value="ETHYLENE-RESPONSIVE TRANSCRIPTION FACTOR ERF062"/>
    <property type="match status" value="1"/>
</dbReference>
<dbReference type="GO" id="GO:0005634">
    <property type="term" value="C:nucleus"/>
    <property type="evidence" value="ECO:0007669"/>
    <property type="project" value="UniProtKB-SubCell"/>
</dbReference>
<dbReference type="PANTHER" id="PTHR31657">
    <property type="entry name" value="ETHYLENE-RESPONSIVE TRANSCRIPTION FACTOR ERF061"/>
    <property type="match status" value="1"/>
</dbReference>
<dbReference type="PRINTS" id="PR00367">
    <property type="entry name" value="ETHRSPELEMNT"/>
</dbReference>
<reference evidence="10" key="1">
    <citation type="journal article" date="2017" name="Nature">
        <title>The genome of Chenopodium quinoa.</title>
        <authorList>
            <person name="Jarvis D.E."/>
            <person name="Ho Y.S."/>
            <person name="Lightfoot D.J."/>
            <person name="Schmoeckel S.M."/>
            <person name="Li B."/>
            <person name="Borm T.J.A."/>
            <person name="Ohyanagi H."/>
            <person name="Mineta K."/>
            <person name="Michell C.T."/>
            <person name="Saber N."/>
            <person name="Kharbatia N.M."/>
            <person name="Rupper R.R."/>
            <person name="Sharp A.R."/>
            <person name="Dally N."/>
            <person name="Boughton B.A."/>
            <person name="Woo Y.H."/>
            <person name="Gao G."/>
            <person name="Schijlen E.G.W.M."/>
            <person name="Guo X."/>
            <person name="Momin A.A."/>
            <person name="Negrao S."/>
            <person name="Al-Babili S."/>
            <person name="Gehring C."/>
            <person name="Roessner U."/>
            <person name="Jung C."/>
            <person name="Murphy K."/>
            <person name="Arold S.T."/>
            <person name="Gojobori T."/>
            <person name="van der Linden C.G."/>
            <person name="van Loo E.N."/>
            <person name="Jellen E.N."/>
            <person name="Maughan P.J."/>
            <person name="Tester M."/>
        </authorList>
    </citation>
    <scope>NUCLEOTIDE SEQUENCE [LARGE SCALE GENOMIC DNA]</scope>
    <source>
        <strain evidence="10">cv. PI 614886</strain>
    </source>
</reference>
<keyword evidence="7" id="KW-0539">Nucleus</keyword>
<evidence type="ECO:0000256" key="6">
    <source>
        <dbReference type="ARBA" id="ARBA00023163"/>
    </source>
</evidence>
<evidence type="ECO:0000256" key="8">
    <source>
        <dbReference type="ARBA" id="ARBA00024343"/>
    </source>
</evidence>
<organism evidence="10 11">
    <name type="scientific">Chenopodium quinoa</name>
    <name type="common">Quinoa</name>
    <dbReference type="NCBI Taxonomy" id="63459"/>
    <lineage>
        <taxon>Eukaryota</taxon>
        <taxon>Viridiplantae</taxon>
        <taxon>Streptophyta</taxon>
        <taxon>Embryophyta</taxon>
        <taxon>Tracheophyta</taxon>
        <taxon>Spermatophyta</taxon>
        <taxon>Magnoliopsida</taxon>
        <taxon>eudicotyledons</taxon>
        <taxon>Gunneridae</taxon>
        <taxon>Pentapetalae</taxon>
        <taxon>Caryophyllales</taxon>
        <taxon>Chenopodiaceae</taxon>
        <taxon>Chenopodioideae</taxon>
        <taxon>Atripliceae</taxon>
        <taxon>Chenopodium</taxon>
    </lineage>
</organism>
<dbReference type="GO" id="GO:0009873">
    <property type="term" value="P:ethylene-activated signaling pathway"/>
    <property type="evidence" value="ECO:0007669"/>
    <property type="project" value="UniProtKB-KW"/>
</dbReference>
<feature type="domain" description="AP2/ERF" evidence="9">
    <location>
        <begin position="254"/>
        <end position="311"/>
    </location>
</feature>
<comment type="similarity">
    <text evidence="8">Belongs to the AP2/ERF transcription factor family. ERF subfamily.</text>
</comment>
<evidence type="ECO:0000313" key="11">
    <source>
        <dbReference type="Proteomes" id="UP000596660"/>
    </source>
</evidence>
<dbReference type="GeneID" id="110711601"/>
<keyword evidence="6" id="KW-0804">Transcription</keyword>
<dbReference type="InterPro" id="IPR036955">
    <property type="entry name" value="AP2/ERF_dom_sf"/>
</dbReference>
<dbReference type="AlphaFoldDB" id="A0A803LTP8"/>
<dbReference type="KEGG" id="cqi:110711601"/>
<gene>
    <name evidence="10" type="primary">LOC110711601</name>
</gene>
<evidence type="ECO:0000313" key="10">
    <source>
        <dbReference type="EnsemblPlants" id="AUR62018592-RA:cds"/>
    </source>
</evidence>
<keyword evidence="5" id="KW-0010">Activator</keyword>
<dbReference type="InterPro" id="IPR001471">
    <property type="entry name" value="AP2/ERF_dom"/>
</dbReference>
<dbReference type="SUPFAM" id="SSF54171">
    <property type="entry name" value="DNA-binding domain"/>
    <property type="match status" value="1"/>
</dbReference>
<dbReference type="FunFam" id="3.30.730.10:FF:000001">
    <property type="entry name" value="Ethylene-responsive transcription factor 2"/>
    <property type="match status" value="1"/>
</dbReference>
<dbReference type="SMART" id="SM00380">
    <property type="entry name" value="AP2"/>
    <property type="match status" value="1"/>
</dbReference>
<evidence type="ECO:0000256" key="3">
    <source>
        <dbReference type="ARBA" id="ARBA00023015"/>
    </source>
</evidence>
<evidence type="ECO:0000256" key="7">
    <source>
        <dbReference type="ARBA" id="ARBA00023242"/>
    </source>
</evidence>
<evidence type="ECO:0000256" key="5">
    <source>
        <dbReference type="ARBA" id="ARBA00023159"/>
    </source>
</evidence>
<dbReference type="InterPro" id="IPR016177">
    <property type="entry name" value="DNA-bd_dom_sf"/>
</dbReference>
<evidence type="ECO:0000256" key="2">
    <source>
        <dbReference type="ARBA" id="ARBA00022745"/>
    </source>
</evidence>
<keyword evidence="11" id="KW-1185">Reference proteome</keyword>
<dbReference type="EnsemblPlants" id="AUR62018592-RA">
    <property type="protein sequence ID" value="AUR62018592-RA:cds"/>
    <property type="gene ID" value="AUR62018592"/>
</dbReference>
<accession>A0A803LTP8</accession>
<dbReference type="Pfam" id="PF00847">
    <property type="entry name" value="AP2"/>
    <property type="match status" value="1"/>
</dbReference>
<keyword evidence="3" id="KW-0805">Transcription regulation</keyword>